<comment type="caution">
    <text evidence="1">The sequence shown here is derived from an EMBL/GenBank/DDBJ whole genome shotgun (WGS) entry which is preliminary data.</text>
</comment>
<dbReference type="AlphaFoldDB" id="A0A0B0ESH3"/>
<accession>A0A0B0ESH3</accession>
<evidence type="ECO:0000313" key="1">
    <source>
        <dbReference type="EMBL" id="KHE93625.1"/>
    </source>
</evidence>
<organism evidence="1 2">
    <name type="scientific">Candidatus Scalindua brodae</name>
    <dbReference type="NCBI Taxonomy" id="237368"/>
    <lineage>
        <taxon>Bacteria</taxon>
        <taxon>Pseudomonadati</taxon>
        <taxon>Planctomycetota</taxon>
        <taxon>Candidatus Brocadiia</taxon>
        <taxon>Candidatus Brocadiales</taxon>
        <taxon>Candidatus Scalinduaceae</taxon>
        <taxon>Candidatus Scalindua</taxon>
    </lineage>
</organism>
<evidence type="ECO:0000313" key="2">
    <source>
        <dbReference type="Proteomes" id="UP000030652"/>
    </source>
</evidence>
<dbReference type="Proteomes" id="UP000030652">
    <property type="component" value="Unassembled WGS sequence"/>
</dbReference>
<name>A0A0B0ESH3_9BACT</name>
<dbReference type="EMBL" id="JRYO01000046">
    <property type="protein sequence ID" value="KHE93625.1"/>
    <property type="molecule type" value="Genomic_DNA"/>
</dbReference>
<gene>
    <name evidence="1" type="ORF">SCABRO_00670</name>
</gene>
<proteinExistence type="predicted"/>
<protein>
    <submittedName>
        <fullName evidence="1">Uncharacterized protein</fullName>
    </submittedName>
</protein>
<sequence>MSQAEESPFDLVCRSYDGVDTNGSRSYEFVMRNDDCVYAFFNDSLVLEKQKSCQQDQLRPRHEYQVLLDQIQKHGHRLPDQVLLSNDL</sequence>
<reference evidence="1 2" key="1">
    <citation type="submission" date="2014-10" db="EMBL/GenBank/DDBJ databases">
        <title>Draft genome of anammox bacterium scalindua brodae, obtained using differential coverage binning of sequence data from two enrichment reactors.</title>
        <authorList>
            <person name="Speth D.R."/>
            <person name="Russ L."/>
            <person name="Kartal B."/>
            <person name="Op den Camp H.J."/>
            <person name="Dutilh B.E."/>
            <person name="Jetten M.S."/>
        </authorList>
    </citation>
    <scope>NUCLEOTIDE SEQUENCE [LARGE SCALE GENOMIC DNA]</scope>
    <source>
        <strain evidence="1">RU1</strain>
    </source>
</reference>